<keyword evidence="4" id="KW-1185">Reference proteome</keyword>
<dbReference type="RefSeq" id="WP_169625443.1">
    <property type="nucleotide sequence ID" value="NZ_JABBNT010000003.1"/>
</dbReference>
<feature type="compositionally biased region" description="Basic and acidic residues" evidence="1">
    <location>
        <begin position="148"/>
        <end position="161"/>
    </location>
</feature>
<sequence length="172" mass="19040">MLARLKAFFAAEAASSRQGNHESHELHVAAAAMLVQAAMSDGQVDPVERERIAVLVERHFGIPNAEVQEILRESESRAEAAVDIFSFLRVVNDHFDHDERIMLIEMLWDVVYADGVLDDYEANLIRRISGMLGLTDVESGTARKRVLARRENGADDSDATHPLDSGQATDQA</sequence>
<feature type="domain" description="Co-chaperone DjlA N-terminal" evidence="2">
    <location>
        <begin position="27"/>
        <end position="143"/>
    </location>
</feature>
<feature type="region of interest" description="Disordered" evidence="1">
    <location>
        <begin position="148"/>
        <end position="172"/>
    </location>
</feature>
<evidence type="ECO:0000313" key="4">
    <source>
        <dbReference type="Proteomes" id="UP000539372"/>
    </source>
</evidence>
<evidence type="ECO:0000313" key="3">
    <source>
        <dbReference type="EMBL" id="NMM45068.1"/>
    </source>
</evidence>
<protein>
    <submittedName>
        <fullName evidence="3">TerB family tellurite resistance protein</fullName>
    </submittedName>
</protein>
<dbReference type="Gene3D" id="1.10.3680.10">
    <property type="entry name" value="TerB-like"/>
    <property type="match status" value="1"/>
</dbReference>
<evidence type="ECO:0000259" key="2">
    <source>
        <dbReference type="Pfam" id="PF05099"/>
    </source>
</evidence>
<dbReference type="Proteomes" id="UP000539372">
    <property type="component" value="Unassembled WGS sequence"/>
</dbReference>
<organism evidence="3 4">
    <name type="scientific">Pacificispira spongiicola</name>
    <dbReference type="NCBI Taxonomy" id="2729598"/>
    <lineage>
        <taxon>Bacteria</taxon>
        <taxon>Pseudomonadati</taxon>
        <taxon>Pseudomonadota</taxon>
        <taxon>Alphaproteobacteria</taxon>
        <taxon>Rhodospirillales</taxon>
        <taxon>Rhodospirillaceae</taxon>
        <taxon>Pacificispira</taxon>
    </lineage>
</organism>
<dbReference type="CDD" id="cd07313">
    <property type="entry name" value="terB_like_2"/>
    <property type="match status" value="1"/>
</dbReference>
<dbReference type="SUPFAM" id="SSF158682">
    <property type="entry name" value="TerB-like"/>
    <property type="match status" value="1"/>
</dbReference>
<dbReference type="EMBL" id="JABBNT010000003">
    <property type="protein sequence ID" value="NMM45068.1"/>
    <property type="molecule type" value="Genomic_DNA"/>
</dbReference>
<dbReference type="InterPro" id="IPR029024">
    <property type="entry name" value="TerB-like"/>
</dbReference>
<reference evidence="3 4" key="1">
    <citation type="submission" date="2020-04" db="EMBL/GenBank/DDBJ databases">
        <title>Rhodospirillaceae bacterium KN72 isolated from deep sea.</title>
        <authorList>
            <person name="Zhang D.-C."/>
        </authorList>
    </citation>
    <scope>NUCLEOTIDE SEQUENCE [LARGE SCALE GENOMIC DNA]</scope>
    <source>
        <strain evidence="3 4">KN72</strain>
    </source>
</reference>
<accession>A0A7Y0HFX4</accession>
<dbReference type="Pfam" id="PF05099">
    <property type="entry name" value="TerB"/>
    <property type="match status" value="1"/>
</dbReference>
<gene>
    <name evidence="3" type="ORF">HH303_11305</name>
</gene>
<dbReference type="AlphaFoldDB" id="A0A7Y0HFX4"/>
<dbReference type="InterPro" id="IPR007791">
    <property type="entry name" value="DjlA_N"/>
</dbReference>
<comment type="caution">
    <text evidence="3">The sequence shown here is derived from an EMBL/GenBank/DDBJ whole genome shotgun (WGS) entry which is preliminary data.</text>
</comment>
<proteinExistence type="predicted"/>
<name>A0A7Y0HFX4_9PROT</name>
<evidence type="ECO:0000256" key="1">
    <source>
        <dbReference type="SAM" id="MobiDB-lite"/>
    </source>
</evidence>